<gene>
    <name evidence="2" type="ORF">GCM10010334_41260</name>
</gene>
<feature type="region of interest" description="Disordered" evidence="1">
    <location>
        <begin position="1"/>
        <end position="22"/>
    </location>
</feature>
<dbReference type="Proteomes" id="UP000638353">
    <property type="component" value="Unassembled WGS sequence"/>
</dbReference>
<accession>A0A918WZG9</accession>
<sequence length="46" mass="4811">MELEGTPGRRIGVHTAEPGTPDDDAMLLLDLTAPAPAATPARTREV</sequence>
<reference evidence="2" key="1">
    <citation type="journal article" date="2014" name="Int. J. Syst. Evol. Microbiol.">
        <title>Complete genome sequence of Corynebacterium casei LMG S-19264T (=DSM 44701T), isolated from a smear-ripened cheese.</title>
        <authorList>
            <consortium name="US DOE Joint Genome Institute (JGI-PGF)"/>
            <person name="Walter F."/>
            <person name="Albersmeier A."/>
            <person name="Kalinowski J."/>
            <person name="Ruckert C."/>
        </authorList>
    </citation>
    <scope>NUCLEOTIDE SEQUENCE</scope>
    <source>
        <strain evidence="2">JCM 4637</strain>
    </source>
</reference>
<protein>
    <submittedName>
        <fullName evidence="2">Uncharacterized protein</fullName>
    </submittedName>
</protein>
<comment type="caution">
    <text evidence="2">The sequence shown here is derived from an EMBL/GenBank/DDBJ whole genome shotgun (WGS) entry which is preliminary data.</text>
</comment>
<name>A0A918WZG9_9ACTN</name>
<organism evidence="2 3">
    <name type="scientific">Streptomyces finlayi</name>
    <dbReference type="NCBI Taxonomy" id="67296"/>
    <lineage>
        <taxon>Bacteria</taxon>
        <taxon>Bacillati</taxon>
        <taxon>Actinomycetota</taxon>
        <taxon>Actinomycetes</taxon>
        <taxon>Kitasatosporales</taxon>
        <taxon>Streptomycetaceae</taxon>
        <taxon>Streptomyces</taxon>
    </lineage>
</organism>
<dbReference type="EMBL" id="BMVC01000008">
    <property type="protein sequence ID" value="GHC98643.1"/>
    <property type="molecule type" value="Genomic_DNA"/>
</dbReference>
<proteinExistence type="predicted"/>
<dbReference type="AlphaFoldDB" id="A0A918WZG9"/>
<evidence type="ECO:0000256" key="1">
    <source>
        <dbReference type="SAM" id="MobiDB-lite"/>
    </source>
</evidence>
<reference evidence="2" key="2">
    <citation type="submission" date="2020-09" db="EMBL/GenBank/DDBJ databases">
        <authorList>
            <person name="Sun Q."/>
            <person name="Ohkuma M."/>
        </authorList>
    </citation>
    <scope>NUCLEOTIDE SEQUENCE</scope>
    <source>
        <strain evidence="2">JCM 4637</strain>
    </source>
</reference>
<evidence type="ECO:0000313" key="3">
    <source>
        <dbReference type="Proteomes" id="UP000638353"/>
    </source>
</evidence>
<evidence type="ECO:0000313" key="2">
    <source>
        <dbReference type="EMBL" id="GHC98643.1"/>
    </source>
</evidence>